<reference evidence="4" key="2">
    <citation type="submission" date="2017-05" db="EMBL/GenBank/DDBJ databases">
        <title>Improved OligoMM genomes.</title>
        <authorList>
            <person name="Garzetti D."/>
        </authorList>
    </citation>
    <scope>NUCLEOTIDE SEQUENCE [LARGE SCALE GENOMIC DNA]</scope>
    <source>
        <strain evidence="4">KB18</strain>
    </source>
</reference>
<dbReference type="InterPro" id="IPR021683">
    <property type="entry name" value="DUF3267"/>
</dbReference>
<reference evidence="3 5" key="3">
    <citation type="submission" date="2020-11" db="EMBL/GenBank/DDBJ databases">
        <title>Closed and high quality bacterial genomes of the OMM12 community.</title>
        <authorList>
            <person name="Marbouty M."/>
            <person name="Lamy-Besnier Q."/>
            <person name="Debarbieux L."/>
            <person name="Koszul R."/>
        </authorList>
    </citation>
    <scope>NUCLEOTIDE SEQUENCE [LARGE SCALE GENOMIC DNA]</scope>
    <source>
        <strain evidence="3 5">KB18</strain>
    </source>
</reference>
<feature type="transmembrane region" description="Helical" evidence="1">
    <location>
        <begin position="66"/>
        <end position="86"/>
    </location>
</feature>
<feature type="transmembrane region" description="Helical" evidence="1">
    <location>
        <begin position="39"/>
        <end position="60"/>
    </location>
</feature>
<dbReference type="Proteomes" id="UP000196710">
    <property type="component" value="Chromosome"/>
</dbReference>
<keyword evidence="1" id="KW-0812">Transmembrane</keyword>
<dbReference type="RefSeq" id="WP_066535357.1">
    <property type="nucleotide sequence ID" value="NZ_CP021422.1"/>
</dbReference>
<proteinExistence type="predicted"/>
<sequence length="190" mass="20981">MRLHYKGVYNLEPDSLPQRPHRPGAVPFKEAKDTRTLSIIGNVLGAVIIALLLVSAIFRGKSTFDTFQMILGCVLPMAVLLPHELLHAACFRKDVYLYTNLRQGMLFVVGPEDMSKARFLLMSLLPNIVFGLIPYAIGMALPNMALSAFGAICTGMGAADYYNVFNTLTQVPNGAKIYASGFNSYWYLPK</sequence>
<evidence type="ECO:0000313" key="2">
    <source>
        <dbReference type="EMBL" id="ASB39909.1"/>
    </source>
</evidence>
<reference evidence="2" key="1">
    <citation type="journal article" date="2017" name="Genome Announc.">
        <title>High-Quality Whole-Genome Sequences of the Oligo-Mouse-Microbiota Bacterial Community.</title>
        <authorList>
            <person name="Garzetti D."/>
            <person name="Brugiroux S."/>
            <person name="Bunk B."/>
            <person name="Pukall R."/>
            <person name="McCoy K.D."/>
            <person name="Macpherson A.J."/>
            <person name="Stecher B."/>
        </authorList>
    </citation>
    <scope>NUCLEOTIDE SEQUENCE</scope>
    <source>
        <strain evidence="2">KB18</strain>
    </source>
</reference>
<keyword evidence="4" id="KW-1185">Reference proteome</keyword>
<evidence type="ECO:0000313" key="4">
    <source>
        <dbReference type="Proteomes" id="UP000196710"/>
    </source>
</evidence>
<dbReference type="EMBL" id="CP065321">
    <property type="protein sequence ID" value="QQR29198.1"/>
    <property type="molecule type" value="Genomic_DNA"/>
</dbReference>
<keyword evidence="1" id="KW-1133">Transmembrane helix</keyword>
<evidence type="ECO:0000256" key="1">
    <source>
        <dbReference type="SAM" id="Phobius"/>
    </source>
</evidence>
<evidence type="ECO:0000313" key="5">
    <source>
        <dbReference type="Proteomes" id="UP000596035"/>
    </source>
</evidence>
<dbReference type="KEGG" id="amur:ADH66_04130"/>
<dbReference type="AlphaFoldDB" id="A0A1Z2XN86"/>
<evidence type="ECO:0000313" key="3">
    <source>
        <dbReference type="EMBL" id="QQR29198.1"/>
    </source>
</evidence>
<dbReference type="Proteomes" id="UP000596035">
    <property type="component" value="Chromosome"/>
</dbReference>
<gene>
    <name evidence="2" type="ORF">ADH66_04130</name>
    <name evidence="3" type="ORF">I5Q82_14195</name>
</gene>
<name>A0A1Z2XN86_9FIRM</name>
<feature type="transmembrane region" description="Helical" evidence="1">
    <location>
        <begin position="119"/>
        <end position="137"/>
    </location>
</feature>
<keyword evidence="1" id="KW-0472">Membrane</keyword>
<organism evidence="3 5">
    <name type="scientific">Acutalibacter muris</name>
    <dbReference type="NCBI Taxonomy" id="1796620"/>
    <lineage>
        <taxon>Bacteria</taxon>
        <taxon>Bacillati</taxon>
        <taxon>Bacillota</taxon>
        <taxon>Clostridia</taxon>
        <taxon>Eubacteriales</taxon>
        <taxon>Acutalibacteraceae</taxon>
        <taxon>Acutalibacter</taxon>
    </lineage>
</organism>
<accession>A0A1Z2XN86</accession>
<dbReference type="EMBL" id="CP021422">
    <property type="protein sequence ID" value="ASB39909.1"/>
    <property type="molecule type" value="Genomic_DNA"/>
</dbReference>
<dbReference type="Pfam" id="PF11667">
    <property type="entry name" value="DUF3267"/>
    <property type="match status" value="1"/>
</dbReference>
<protein>
    <submittedName>
        <fullName evidence="3">DUF3267 domain-containing protein</fullName>
    </submittedName>
</protein>